<feature type="compositionally biased region" description="Low complexity" evidence="1">
    <location>
        <begin position="215"/>
        <end position="226"/>
    </location>
</feature>
<feature type="compositionally biased region" description="Low complexity" evidence="1">
    <location>
        <begin position="58"/>
        <end position="79"/>
    </location>
</feature>
<feature type="compositionally biased region" description="Basic and acidic residues" evidence="1">
    <location>
        <begin position="696"/>
        <end position="720"/>
    </location>
</feature>
<feature type="region of interest" description="Disordered" evidence="1">
    <location>
        <begin position="329"/>
        <end position="377"/>
    </location>
</feature>
<reference evidence="3" key="1">
    <citation type="submission" date="2021-12" db="EMBL/GenBank/DDBJ databases">
        <title>Convergent genome expansion in fungi linked to evolution of root-endophyte symbiosis.</title>
        <authorList>
            <consortium name="DOE Joint Genome Institute"/>
            <person name="Ke Y.-H."/>
            <person name="Bonito G."/>
            <person name="Liao H.-L."/>
            <person name="Looney B."/>
            <person name="Rojas-Flechas A."/>
            <person name="Nash J."/>
            <person name="Hameed K."/>
            <person name="Schadt C."/>
            <person name="Martin F."/>
            <person name="Crous P.W."/>
            <person name="Miettinen O."/>
            <person name="Magnuson J.K."/>
            <person name="Labbe J."/>
            <person name="Jacobson D."/>
            <person name="Doktycz M.J."/>
            <person name="Veneault-Fourrey C."/>
            <person name="Kuo A."/>
            <person name="Mondo S."/>
            <person name="Calhoun S."/>
            <person name="Riley R."/>
            <person name="Ohm R."/>
            <person name="LaButti K."/>
            <person name="Andreopoulos B."/>
            <person name="Pangilinan J."/>
            <person name="Nolan M."/>
            <person name="Tritt A."/>
            <person name="Clum A."/>
            <person name="Lipzen A."/>
            <person name="Daum C."/>
            <person name="Barry K."/>
            <person name="Grigoriev I.V."/>
            <person name="Vilgalys R."/>
        </authorList>
    </citation>
    <scope>NUCLEOTIDE SEQUENCE</scope>
    <source>
        <strain evidence="3">PMI_201</strain>
    </source>
</reference>
<comment type="caution">
    <text evidence="3">The sequence shown here is derived from an EMBL/GenBank/DDBJ whole genome shotgun (WGS) entry which is preliminary data.</text>
</comment>
<feature type="region of interest" description="Disordered" evidence="1">
    <location>
        <begin position="689"/>
        <end position="749"/>
    </location>
</feature>
<protein>
    <recommendedName>
        <fullName evidence="2">CRIB domain-containing protein</fullName>
    </recommendedName>
</protein>
<feature type="region of interest" description="Disordered" evidence="1">
    <location>
        <begin position="564"/>
        <end position="587"/>
    </location>
</feature>
<proteinExistence type="predicted"/>
<dbReference type="EMBL" id="JAJTJA010000003">
    <property type="protein sequence ID" value="KAH8702614.1"/>
    <property type="molecule type" value="Genomic_DNA"/>
</dbReference>
<name>A0AAD4L3N6_9EURO</name>
<feature type="compositionally biased region" description="Polar residues" evidence="1">
    <location>
        <begin position="622"/>
        <end position="645"/>
    </location>
</feature>
<dbReference type="AlphaFoldDB" id="A0AAD4L3N6"/>
<evidence type="ECO:0000313" key="4">
    <source>
        <dbReference type="Proteomes" id="UP001201262"/>
    </source>
</evidence>
<dbReference type="PROSITE" id="PS50108">
    <property type="entry name" value="CRIB"/>
    <property type="match status" value="1"/>
</dbReference>
<dbReference type="InterPro" id="IPR000095">
    <property type="entry name" value="CRIB_dom"/>
</dbReference>
<evidence type="ECO:0000313" key="3">
    <source>
        <dbReference type="EMBL" id="KAH8702614.1"/>
    </source>
</evidence>
<feature type="compositionally biased region" description="Polar residues" evidence="1">
    <location>
        <begin position="578"/>
        <end position="587"/>
    </location>
</feature>
<keyword evidence="4" id="KW-1185">Reference proteome</keyword>
<evidence type="ECO:0000256" key="1">
    <source>
        <dbReference type="SAM" id="MobiDB-lite"/>
    </source>
</evidence>
<dbReference type="GeneID" id="70249251"/>
<accession>A0AAD4L3N6</accession>
<evidence type="ECO:0000259" key="2">
    <source>
        <dbReference type="PROSITE" id="PS50108"/>
    </source>
</evidence>
<feature type="region of interest" description="Disordered" evidence="1">
    <location>
        <begin position="197"/>
        <end position="260"/>
    </location>
</feature>
<gene>
    <name evidence="3" type="ORF">BGW36DRAFT_405365</name>
</gene>
<organism evidence="3 4">
    <name type="scientific">Talaromyces proteolyticus</name>
    <dbReference type="NCBI Taxonomy" id="1131652"/>
    <lineage>
        <taxon>Eukaryota</taxon>
        <taxon>Fungi</taxon>
        <taxon>Dikarya</taxon>
        <taxon>Ascomycota</taxon>
        <taxon>Pezizomycotina</taxon>
        <taxon>Eurotiomycetes</taxon>
        <taxon>Eurotiomycetidae</taxon>
        <taxon>Eurotiales</taxon>
        <taxon>Trichocomaceae</taxon>
        <taxon>Talaromyces</taxon>
        <taxon>Talaromyces sect. Bacilispori</taxon>
    </lineage>
</organism>
<sequence length="749" mass="82429">MASQPGVSPLESPWQDDFEFRQRPPTSSTSDHSEHSFHIRSKSSANVHSPKRLSVFGRSRSNTTTSITSPRRSPTSPNSGEVPMPLLHDEKPAPTDSVARSLLVRGSRILRRQGSKLNVAPTLDEEDEAGKTSKFEVSSIFQRNHRMKRSESHEQLKRVISEPYNFHHVIHTSSNQFHALDSTSNNELVGEFSAIQASQTPEPGLKGIRVQDLDSNNTSTENVSESMTEEDRNQAASPAMSPPTSPRSPGKIENFSRPPTSQAMDEFLGLIDHRHSYLDERIARQAASLEDPGMFHPDIGYATHGHQNEDDAHLTAAVINSYLSDLEDVPEEEDIEEHEANENSQFEPLPPRRSSSVYDEVESSPPPPVPPKSAARHESVIVVQDTELSFSEDLMSPTLPQFRPILQDSPMSQASDVKAGNPAGGFEEFSTSWDEDIDYCYEHAAEADCDFDWNRSSIDIPGRSVVGALPSEKASTRLTVHDSRNATSVPATPDLDPGSARSIMTRSHEAITPLSEGAAPAGFFHAKPQPQEYFKLQTGDVGNDPVYEDYLAVQDDVEGQLRYYPQPRSHSVDLPVSPRSSYSPISKCNSQESVMLSRAASIVRKHRSSTSTTSVPELVPSAGSSSRETATRESIGSFEQSTPTSIPEPPRAGFSYHRQVKSLAPEIGSFSNLRSTRSNGSIDVIVDLPYPSATPTHDRTKSTSAVDHQKNKTKRPEDLPSPRPISVAQKRKSRVGYSLFPSAMTAPQR</sequence>
<feature type="region of interest" description="Disordered" evidence="1">
    <location>
        <begin position="605"/>
        <end position="653"/>
    </location>
</feature>
<feature type="compositionally biased region" description="Acidic residues" evidence="1">
    <location>
        <begin position="329"/>
        <end position="339"/>
    </location>
</feature>
<feature type="region of interest" description="Disordered" evidence="1">
    <location>
        <begin position="1"/>
        <end position="97"/>
    </location>
</feature>
<dbReference type="Proteomes" id="UP001201262">
    <property type="component" value="Unassembled WGS sequence"/>
</dbReference>
<feature type="domain" description="CRIB" evidence="2">
    <location>
        <begin position="160"/>
        <end position="173"/>
    </location>
</feature>
<dbReference type="RefSeq" id="XP_046075990.1">
    <property type="nucleotide sequence ID" value="XM_046218964.1"/>
</dbReference>